<feature type="compositionally biased region" description="Polar residues" evidence="5">
    <location>
        <begin position="460"/>
        <end position="477"/>
    </location>
</feature>
<evidence type="ECO:0000256" key="4">
    <source>
        <dbReference type="ARBA" id="ARBA00023242"/>
    </source>
</evidence>
<gene>
    <name evidence="6" type="ORF">TAV2_LOCUS9931</name>
</gene>
<name>A0AAU9RVV7_THLAR</name>
<evidence type="ECO:0008006" key="8">
    <source>
        <dbReference type="Google" id="ProtNLM"/>
    </source>
</evidence>
<evidence type="ECO:0000256" key="3">
    <source>
        <dbReference type="ARBA" id="ARBA00023163"/>
    </source>
</evidence>
<dbReference type="Gene3D" id="1.10.10.60">
    <property type="entry name" value="Homeodomain-like"/>
    <property type="match status" value="1"/>
</dbReference>
<dbReference type="GO" id="GO:0003700">
    <property type="term" value="F:DNA-binding transcription factor activity"/>
    <property type="evidence" value="ECO:0007669"/>
    <property type="project" value="InterPro"/>
</dbReference>
<dbReference type="SUPFAM" id="SSF46689">
    <property type="entry name" value="Homeodomain-like"/>
    <property type="match status" value="1"/>
</dbReference>
<feature type="region of interest" description="Disordered" evidence="5">
    <location>
        <begin position="460"/>
        <end position="483"/>
    </location>
</feature>
<dbReference type="NCBIfam" id="TIGR01557">
    <property type="entry name" value="myb_SHAQKYF"/>
    <property type="match status" value="1"/>
</dbReference>
<evidence type="ECO:0000313" key="7">
    <source>
        <dbReference type="Proteomes" id="UP000836841"/>
    </source>
</evidence>
<evidence type="ECO:0000256" key="1">
    <source>
        <dbReference type="ARBA" id="ARBA00004123"/>
    </source>
</evidence>
<keyword evidence="2" id="KW-0805">Transcription regulation</keyword>
<keyword evidence="7" id="KW-1185">Reference proteome</keyword>
<keyword evidence="4" id="KW-0539">Nucleus</keyword>
<evidence type="ECO:0000256" key="5">
    <source>
        <dbReference type="SAM" id="MobiDB-lite"/>
    </source>
</evidence>
<dbReference type="FunFam" id="1.10.10.60:FF:000007">
    <property type="entry name" value="Two-component response regulator"/>
    <property type="match status" value="1"/>
</dbReference>
<dbReference type="GO" id="GO:0003677">
    <property type="term" value="F:DNA binding"/>
    <property type="evidence" value="ECO:0007669"/>
    <property type="project" value="InterPro"/>
</dbReference>
<proteinExistence type="predicted"/>
<accession>A0AAU9RVV7</accession>
<evidence type="ECO:0000313" key="6">
    <source>
        <dbReference type="EMBL" id="CAH2052496.1"/>
    </source>
</evidence>
<evidence type="ECO:0000256" key="2">
    <source>
        <dbReference type="ARBA" id="ARBA00023015"/>
    </source>
</evidence>
<sequence>MSSQELKKKEKGKEIVTFEEKNTTSLHHVKHFDHTEEVSMSLSFSSEQGIAAVLEAKEETHKENSKKENDEKVGIQEKKSLSSKITPCIFYTSDDKARLRWSSDLHDCFVNAVAKLGGPDKATPKSVKEMMEVEGIALHHVKSHLQKFRLGKCNIRDESDPYNKRMFSSIPLILCYKTTRRVIKTYASSNSSRPQVNIRPKVMGAVKPKKAKEVHGSLYMLIERDLHLQRCREEERMQMAFAIGNNRNMLEAQHLKASTAPSITPSSYHFLKRETSPFKMNDSQQPTTAIPSTTTYAGDLCNGNKACLSLCDSTRQTSKPCSLYEPQHVHTSLTHSTQGKPRLNDSYNYNMAQGFINPYVTIEPQSMPSSSTVITQQELQLNDDCHIHNSNRNATSLPTAVLPKIDSSHQSTSNNVILLSLTQKSIQTHIPHHSYSTYPPYNTLEVVKVQFSTLQNSDTSLLRETTSRETNLSSSVTGDEEDPVDTYIDWDKVEEMDIELDPVEVLEALGFGVSPQS</sequence>
<keyword evidence="3" id="KW-0804">Transcription</keyword>
<dbReference type="AlphaFoldDB" id="A0AAU9RVV7"/>
<dbReference type="GO" id="GO:0005634">
    <property type="term" value="C:nucleus"/>
    <property type="evidence" value="ECO:0007669"/>
    <property type="project" value="UniProtKB-SubCell"/>
</dbReference>
<dbReference type="EMBL" id="OU466859">
    <property type="protein sequence ID" value="CAH2052496.1"/>
    <property type="molecule type" value="Genomic_DNA"/>
</dbReference>
<dbReference type="InterPro" id="IPR046955">
    <property type="entry name" value="PHR1-like"/>
</dbReference>
<dbReference type="InterPro" id="IPR009057">
    <property type="entry name" value="Homeodomain-like_sf"/>
</dbReference>
<comment type="subcellular location">
    <subcellularLocation>
        <location evidence="1">Nucleus</location>
    </subcellularLocation>
</comment>
<dbReference type="InterPro" id="IPR006447">
    <property type="entry name" value="Myb_dom_plants"/>
</dbReference>
<reference evidence="6 7" key="1">
    <citation type="submission" date="2022-03" db="EMBL/GenBank/DDBJ databases">
        <authorList>
            <person name="Nunn A."/>
            <person name="Chopra R."/>
            <person name="Nunn A."/>
            <person name="Contreras Garrido A."/>
        </authorList>
    </citation>
    <scope>NUCLEOTIDE SEQUENCE [LARGE SCALE GENOMIC DNA]</scope>
</reference>
<dbReference type="Proteomes" id="UP000836841">
    <property type="component" value="Chromosome 3"/>
</dbReference>
<organism evidence="6 7">
    <name type="scientific">Thlaspi arvense</name>
    <name type="common">Field penny-cress</name>
    <dbReference type="NCBI Taxonomy" id="13288"/>
    <lineage>
        <taxon>Eukaryota</taxon>
        <taxon>Viridiplantae</taxon>
        <taxon>Streptophyta</taxon>
        <taxon>Embryophyta</taxon>
        <taxon>Tracheophyta</taxon>
        <taxon>Spermatophyta</taxon>
        <taxon>Magnoliopsida</taxon>
        <taxon>eudicotyledons</taxon>
        <taxon>Gunneridae</taxon>
        <taxon>Pentapetalae</taxon>
        <taxon>rosids</taxon>
        <taxon>malvids</taxon>
        <taxon>Brassicales</taxon>
        <taxon>Brassicaceae</taxon>
        <taxon>Thlaspideae</taxon>
        <taxon>Thlaspi</taxon>
    </lineage>
</organism>
<dbReference type="PANTHER" id="PTHR31499:SF68">
    <property type="entry name" value="HOMEODOMAIN-LIKE SUPERFAMILY PROTEIN"/>
    <property type="match status" value="1"/>
</dbReference>
<protein>
    <recommendedName>
        <fullName evidence="8">HTH myb-type domain-containing protein</fullName>
    </recommendedName>
</protein>
<dbReference type="PANTHER" id="PTHR31499">
    <property type="entry name" value="MYB FAMILY TRANSCRIPTION FACTOR PHL11"/>
    <property type="match status" value="1"/>
</dbReference>